<evidence type="ECO:0000256" key="1">
    <source>
        <dbReference type="ARBA" id="ARBA00001933"/>
    </source>
</evidence>
<evidence type="ECO:0000259" key="6">
    <source>
        <dbReference type="Pfam" id="PF00155"/>
    </source>
</evidence>
<dbReference type="EMBL" id="JACBJI010000001">
    <property type="protein sequence ID" value="NYA69975.1"/>
    <property type="molecule type" value="Genomic_DNA"/>
</dbReference>
<dbReference type="InterPro" id="IPR004839">
    <property type="entry name" value="Aminotransferase_I/II_large"/>
</dbReference>
<dbReference type="PANTHER" id="PTHR43807:SF20">
    <property type="entry name" value="FI04487P"/>
    <property type="match status" value="1"/>
</dbReference>
<name>A0A7Y9C4J8_9FLAO</name>
<evidence type="ECO:0000313" key="8">
    <source>
        <dbReference type="Proteomes" id="UP000535020"/>
    </source>
</evidence>
<dbReference type="Gene3D" id="3.40.640.10">
    <property type="entry name" value="Type I PLP-dependent aspartate aminotransferase-like (Major domain)"/>
    <property type="match status" value="1"/>
</dbReference>
<comment type="caution">
    <text evidence="7">The sequence shown here is derived from an EMBL/GenBank/DDBJ whole genome shotgun (WGS) entry which is preliminary data.</text>
</comment>
<keyword evidence="5" id="KW-0663">Pyridoxal phosphate</keyword>
<dbReference type="GO" id="GO:0016212">
    <property type="term" value="F:kynurenine-oxoglutarate transaminase activity"/>
    <property type="evidence" value="ECO:0007669"/>
    <property type="project" value="TreeGrafter"/>
</dbReference>
<proteinExistence type="inferred from homology"/>
<evidence type="ECO:0000256" key="2">
    <source>
        <dbReference type="ARBA" id="ARBA00007441"/>
    </source>
</evidence>
<reference evidence="7 8" key="1">
    <citation type="submission" date="2020-07" db="EMBL/GenBank/DDBJ databases">
        <authorList>
            <person name="Sun Q."/>
        </authorList>
    </citation>
    <scope>NUCLEOTIDE SEQUENCE [LARGE SCALE GENOMIC DNA]</scope>
    <source>
        <strain evidence="7 8">MAH-1</strain>
    </source>
</reference>
<dbReference type="Proteomes" id="UP000535020">
    <property type="component" value="Unassembled WGS sequence"/>
</dbReference>
<sequence>MQLKSKLPNLGRHIFSHMTALANEHNAVNLSQGFPDFDPDPELVKLVDEALNENTNQYAPMPGLPILRQQIASKMNSRYGLDLDWETEITIGTGATELIFASIAATVWPGDEVILIEPCYDCYRPAIEVVGGKAVVYKMKAPDFKIDWDEVGKLVSEKTKMICLCTPNNPTGTVFTHDDMQRLIAITKGTDILLLCDEVYEYMTFDGKKHISPLQYPELRQRTFASFSFGKTYHITGWKVGYCVAPELLTGELRKVHQNATYCTSHPLQKAIAKYMEKSGSHLELSAFFERKRDLFLDALGDTKLKALPCEGGYFLLFDYSDVSDESDFDFCVRLIKEFGVAAIPVSRLYSDWHDDRLIRICFAKKDDTLLEAAKRLRRVSQM</sequence>
<dbReference type="PANTHER" id="PTHR43807">
    <property type="entry name" value="FI04487P"/>
    <property type="match status" value="1"/>
</dbReference>
<dbReference type="GO" id="GO:0030170">
    <property type="term" value="F:pyridoxal phosphate binding"/>
    <property type="evidence" value="ECO:0007669"/>
    <property type="project" value="InterPro"/>
</dbReference>
<dbReference type="InterPro" id="IPR015424">
    <property type="entry name" value="PyrdxlP-dep_Trfase"/>
</dbReference>
<evidence type="ECO:0000256" key="5">
    <source>
        <dbReference type="ARBA" id="ARBA00022898"/>
    </source>
</evidence>
<dbReference type="FunFam" id="3.40.640.10:FF:000033">
    <property type="entry name" value="Aspartate aminotransferase"/>
    <property type="match status" value="1"/>
</dbReference>
<dbReference type="AlphaFoldDB" id="A0A7Y9C4J8"/>
<gene>
    <name evidence="7" type="ORF">HZF10_03510</name>
</gene>
<feature type="domain" description="Aminotransferase class I/classII large" evidence="6">
    <location>
        <begin position="27"/>
        <end position="377"/>
    </location>
</feature>
<keyword evidence="3 7" id="KW-0032">Aminotransferase</keyword>
<dbReference type="RefSeq" id="WP_176004791.1">
    <property type="nucleotide sequence ID" value="NZ_JABWMI010000005.1"/>
</dbReference>
<dbReference type="SUPFAM" id="SSF53383">
    <property type="entry name" value="PLP-dependent transferases"/>
    <property type="match status" value="1"/>
</dbReference>
<dbReference type="CDD" id="cd00609">
    <property type="entry name" value="AAT_like"/>
    <property type="match status" value="1"/>
</dbReference>
<organism evidence="7 8">
    <name type="scientific">Flavobacterium agri</name>
    <dbReference type="NCBI Taxonomy" id="2743471"/>
    <lineage>
        <taxon>Bacteria</taxon>
        <taxon>Pseudomonadati</taxon>
        <taxon>Bacteroidota</taxon>
        <taxon>Flavobacteriia</taxon>
        <taxon>Flavobacteriales</taxon>
        <taxon>Flavobacteriaceae</taxon>
        <taxon>Flavobacterium</taxon>
    </lineage>
</organism>
<dbReference type="InterPro" id="IPR015422">
    <property type="entry name" value="PyrdxlP-dep_Trfase_small"/>
</dbReference>
<comment type="cofactor">
    <cofactor evidence="1">
        <name>pyridoxal 5'-phosphate</name>
        <dbReference type="ChEBI" id="CHEBI:597326"/>
    </cofactor>
</comment>
<accession>A0A7Y9C4J8</accession>
<evidence type="ECO:0000313" key="7">
    <source>
        <dbReference type="EMBL" id="NYA69975.1"/>
    </source>
</evidence>
<evidence type="ECO:0000256" key="4">
    <source>
        <dbReference type="ARBA" id="ARBA00022679"/>
    </source>
</evidence>
<protein>
    <submittedName>
        <fullName evidence="7">Aminotransferase class I/II-fold pyridoxal phosphate-dependent enzyme</fullName>
    </submittedName>
</protein>
<dbReference type="InterPro" id="IPR015421">
    <property type="entry name" value="PyrdxlP-dep_Trfase_major"/>
</dbReference>
<dbReference type="NCBIfam" id="NF006569">
    <property type="entry name" value="PRK09082.1"/>
    <property type="match status" value="1"/>
</dbReference>
<keyword evidence="4 7" id="KW-0808">Transferase</keyword>
<dbReference type="Gene3D" id="3.90.1150.10">
    <property type="entry name" value="Aspartate Aminotransferase, domain 1"/>
    <property type="match status" value="1"/>
</dbReference>
<keyword evidence="8" id="KW-1185">Reference proteome</keyword>
<evidence type="ECO:0000256" key="3">
    <source>
        <dbReference type="ARBA" id="ARBA00022576"/>
    </source>
</evidence>
<dbReference type="Pfam" id="PF00155">
    <property type="entry name" value="Aminotran_1_2"/>
    <property type="match status" value="1"/>
</dbReference>
<comment type="similarity">
    <text evidence="2">Belongs to the class-I pyridoxal-phosphate-dependent aminotransferase family.</text>
</comment>
<dbReference type="InterPro" id="IPR051326">
    <property type="entry name" value="Kynurenine-oxoglutarate_AT"/>
</dbReference>
<dbReference type="GO" id="GO:0005737">
    <property type="term" value="C:cytoplasm"/>
    <property type="evidence" value="ECO:0007669"/>
    <property type="project" value="TreeGrafter"/>
</dbReference>